<evidence type="ECO:0000313" key="1">
    <source>
        <dbReference type="EMBL" id="GBP49050.1"/>
    </source>
</evidence>
<protein>
    <submittedName>
        <fullName evidence="1">Uncharacterized protein</fullName>
    </submittedName>
</protein>
<reference evidence="1 2" key="1">
    <citation type="journal article" date="2019" name="Commun. Biol.">
        <title>The bagworm genome reveals a unique fibroin gene that provides high tensile strength.</title>
        <authorList>
            <person name="Kono N."/>
            <person name="Nakamura H."/>
            <person name="Ohtoshi R."/>
            <person name="Tomita M."/>
            <person name="Numata K."/>
            <person name="Arakawa K."/>
        </authorList>
    </citation>
    <scope>NUCLEOTIDE SEQUENCE [LARGE SCALE GENOMIC DNA]</scope>
</reference>
<gene>
    <name evidence="1" type="ORF">EVAR_81610_1</name>
</gene>
<comment type="caution">
    <text evidence="1">The sequence shown here is derived from an EMBL/GenBank/DDBJ whole genome shotgun (WGS) entry which is preliminary data.</text>
</comment>
<dbReference type="EMBL" id="BGZK01000536">
    <property type="protein sequence ID" value="GBP49050.1"/>
    <property type="molecule type" value="Genomic_DNA"/>
</dbReference>
<sequence length="96" mass="10650">MSPHIDIRADNKGSAPEMWSNVKVTLFRPTSRPTARLNLPMKLILFRFKACPRDNFIQSTVTALCDAFSRETIEAISREMGVGARGGPCARLISVD</sequence>
<proteinExistence type="predicted"/>
<evidence type="ECO:0000313" key="2">
    <source>
        <dbReference type="Proteomes" id="UP000299102"/>
    </source>
</evidence>
<organism evidence="1 2">
    <name type="scientific">Eumeta variegata</name>
    <name type="common">Bagworm moth</name>
    <name type="synonym">Eumeta japonica</name>
    <dbReference type="NCBI Taxonomy" id="151549"/>
    <lineage>
        <taxon>Eukaryota</taxon>
        <taxon>Metazoa</taxon>
        <taxon>Ecdysozoa</taxon>
        <taxon>Arthropoda</taxon>
        <taxon>Hexapoda</taxon>
        <taxon>Insecta</taxon>
        <taxon>Pterygota</taxon>
        <taxon>Neoptera</taxon>
        <taxon>Endopterygota</taxon>
        <taxon>Lepidoptera</taxon>
        <taxon>Glossata</taxon>
        <taxon>Ditrysia</taxon>
        <taxon>Tineoidea</taxon>
        <taxon>Psychidae</taxon>
        <taxon>Oiketicinae</taxon>
        <taxon>Eumeta</taxon>
    </lineage>
</organism>
<name>A0A4C1WDU0_EUMVA</name>
<accession>A0A4C1WDU0</accession>
<keyword evidence="2" id="KW-1185">Reference proteome</keyword>
<dbReference type="AlphaFoldDB" id="A0A4C1WDU0"/>
<dbReference type="Proteomes" id="UP000299102">
    <property type="component" value="Unassembled WGS sequence"/>
</dbReference>